<reference evidence="3" key="2">
    <citation type="submission" date="2018-12" db="UniProtKB">
        <authorList>
            <consortium name="WormBaseParasite"/>
        </authorList>
    </citation>
    <scope>IDENTIFICATION</scope>
    <source>
        <strain evidence="3">Puerto Rican</strain>
    </source>
</reference>
<keyword evidence="1" id="KW-1133">Transmembrane helix</keyword>
<sequence>MSTTRILSAHHSLSRTYSSTVPEVKNDKLQNEQIRYSTHKKWHAVMTYIPKPRDIPDYQYPILLMCSLIIATYFCFIHTRCDLDDILDENFKAFEKNKLGKK</sequence>
<accession>A0A3Q0KBU2</accession>
<reference evidence="2" key="1">
    <citation type="journal article" date="2012" name="PLoS Negl. Trop. Dis.">
        <title>A systematically improved high quality genome and transcriptome of the human blood fluke Schistosoma mansoni.</title>
        <authorList>
            <person name="Protasio A.V."/>
            <person name="Tsai I.J."/>
            <person name="Babbage A."/>
            <person name="Nichol S."/>
            <person name="Hunt M."/>
            <person name="Aslett M.A."/>
            <person name="De Silva N."/>
            <person name="Velarde G.S."/>
            <person name="Anderson T.J."/>
            <person name="Clark R.C."/>
            <person name="Davidson C."/>
            <person name="Dillon G.P."/>
            <person name="Holroyd N.E."/>
            <person name="LoVerde P.T."/>
            <person name="Lloyd C."/>
            <person name="McQuillan J."/>
            <person name="Oliveira G."/>
            <person name="Otto T.D."/>
            <person name="Parker-Manuel S.J."/>
            <person name="Quail M.A."/>
            <person name="Wilson R.A."/>
            <person name="Zerlotini A."/>
            <person name="Dunne D.W."/>
            <person name="Berriman M."/>
        </authorList>
    </citation>
    <scope>NUCLEOTIDE SEQUENCE [LARGE SCALE GENOMIC DNA]</scope>
    <source>
        <strain evidence="2">Puerto Rican</strain>
    </source>
</reference>
<keyword evidence="1" id="KW-0472">Membrane</keyword>
<dbReference type="InParanoid" id="A0A3Q0KBU2"/>
<keyword evidence="1" id="KW-0812">Transmembrane</keyword>
<evidence type="ECO:0000313" key="2">
    <source>
        <dbReference type="Proteomes" id="UP000008854"/>
    </source>
</evidence>
<organism evidence="2 3">
    <name type="scientific">Schistosoma mansoni</name>
    <name type="common">Blood fluke</name>
    <dbReference type="NCBI Taxonomy" id="6183"/>
    <lineage>
        <taxon>Eukaryota</taxon>
        <taxon>Metazoa</taxon>
        <taxon>Spiralia</taxon>
        <taxon>Lophotrochozoa</taxon>
        <taxon>Platyhelminthes</taxon>
        <taxon>Trematoda</taxon>
        <taxon>Digenea</taxon>
        <taxon>Strigeidida</taxon>
        <taxon>Schistosomatoidea</taxon>
        <taxon>Schistosomatidae</taxon>
        <taxon>Schistosoma</taxon>
    </lineage>
</organism>
<proteinExistence type="predicted"/>
<feature type="transmembrane region" description="Helical" evidence="1">
    <location>
        <begin position="58"/>
        <end position="77"/>
    </location>
</feature>
<dbReference type="AlphaFoldDB" id="A0A3Q0KBU2"/>
<dbReference type="Proteomes" id="UP000008854">
    <property type="component" value="Unassembled WGS sequence"/>
</dbReference>
<evidence type="ECO:0000256" key="1">
    <source>
        <dbReference type="SAM" id="Phobius"/>
    </source>
</evidence>
<name>A0A3Q0KBU2_SCHMA</name>
<keyword evidence="2" id="KW-1185">Reference proteome</keyword>
<evidence type="ECO:0000313" key="3">
    <source>
        <dbReference type="WBParaSite" id="Smp_005320.1"/>
    </source>
</evidence>
<protein>
    <submittedName>
        <fullName evidence="3">Deltameth_res domain-containing protein</fullName>
    </submittedName>
</protein>
<dbReference type="WBParaSite" id="Smp_005320.1">
    <property type="protein sequence ID" value="Smp_005320.1"/>
    <property type="gene ID" value="Smp_005320"/>
</dbReference>